<organism evidence="1 2">
    <name type="scientific">Salinibacillus xinjiangensis</name>
    <dbReference type="NCBI Taxonomy" id="1229268"/>
    <lineage>
        <taxon>Bacteria</taxon>
        <taxon>Bacillati</taxon>
        <taxon>Bacillota</taxon>
        <taxon>Bacilli</taxon>
        <taxon>Bacillales</taxon>
        <taxon>Bacillaceae</taxon>
        <taxon>Salinibacillus</taxon>
    </lineage>
</organism>
<sequence>MMFESSYRRQALKKWEEDKPELKKELNERIQHEKKQTKDPIMYVLTSIVAWFTQH</sequence>
<dbReference type="OrthoDB" id="2974324at2"/>
<protein>
    <submittedName>
        <fullName evidence="1">Uncharacterized protein</fullName>
    </submittedName>
</protein>
<comment type="caution">
    <text evidence="1">The sequence shown here is derived from an EMBL/GenBank/DDBJ whole genome shotgun (WGS) entry which is preliminary data.</text>
</comment>
<reference evidence="1 2" key="1">
    <citation type="submission" date="2019-11" db="EMBL/GenBank/DDBJ databases">
        <authorList>
            <person name="Li J."/>
        </authorList>
    </citation>
    <scope>NUCLEOTIDE SEQUENCE [LARGE SCALE GENOMIC DNA]</scope>
    <source>
        <strain evidence="1 2">J4</strain>
    </source>
</reference>
<name>A0A6G1X3U8_9BACI</name>
<dbReference type="RefSeq" id="WP_153727553.1">
    <property type="nucleotide sequence ID" value="NZ_WJNH01000002.1"/>
</dbReference>
<dbReference type="Proteomes" id="UP000480185">
    <property type="component" value="Unassembled WGS sequence"/>
</dbReference>
<evidence type="ECO:0000313" key="1">
    <source>
        <dbReference type="EMBL" id="MRG85634.1"/>
    </source>
</evidence>
<accession>A0A6G1X3U8</accession>
<evidence type="ECO:0000313" key="2">
    <source>
        <dbReference type="Proteomes" id="UP000480185"/>
    </source>
</evidence>
<proteinExistence type="predicted"/>
<dbReference type="AlphaFoldDB" id="A0A6G1X3U8"/>
<keyword evidence="2" id="KW-1185">Reference proteome</keyword>
<gene>
    <name evidence="1" type="ORF">GH754_04715</name>
</gene>
<dbReference type="EMBL" id="WJNH01000002">
    <property type="protein sequence ID" value="MRG85634.1"/>
    <property type="molecule type" value="Genomic_DNA"/>
</dbReference>